<dbReference type="eggNOG" id="KOG3682">
    <property type="taxonomic scope" value="Eukaryota"/>
</dbReference>
<accession>T1HBB7</accession>
<evidence type="ECO:0000313" key="7">
    <source>
        <dbReference type="Proteomes" id="UP000015103"/>
    </source>
</evidence>
<dbReference type="GO" id="GO:0005768">
    <property type="term" value="C:endosome"/>
    <property type="evidence" value="ECO:0007669"/>
    <property type="project" value="UniProtKB-SubCell"/>
</dbReference>
<dbReference type="VEuPathDB" id="VectorBase:RPRC001327"/>
<evidence type="ECO:0000256" key="1">
    <source>
        <dbReference type="ARBA" id="ARBA00004177"/>
    </source>
</evidence>
<reference evidence="6" key="1">
    <citation type="submission" date="2015-05" db="UniProtKB">
        <authorList>
            <consortium name="EnsemblMetazoa"/>
        </authorList>
    </citation>
    <scope>IDENTIFICATION</scope>
</reference>
<keyword evidence="4" id="KW-0967">Endosome</keyword>
<proteinExistence type="inferred from homology"/>
<keyword evidence="7" id="KW-1185">Reference proteome</keyword>
<protein>
    <submittedName>
        <fullName evidence="6">Uncharacterized protein</fullName>
    </submittedName>
</protein>
<comment type="similarity">
    <text evidence="2">Belongs to the VPS35L family.</text>
</comment>
<dbReference type="STRING" id="13249.T1HBB7"/>
<comment type="subcellular location">
    <subcellularLocation>
        <location evidence="1">Endosome</location>
    </subcellularLocation>
</comment>
<evidence type="ECO:0000256" key="4">
    <source>
        <dbReference type="ARBA" id="ARBA00022753"/>
    </source>
</evidence>
<evidence type="ECO:0000256" key="3">
    <source>
        <dbReference type="ARBA" id="ARBA00022448"/>
    </source>
</evidence>
<dbReference type="HOGENOM" id="CLU_837629_0_0_1"/>
<evidence type="ECO:0000256" key="5">
    <source>
        <dbReference type="ARBA" id="ARBA00022927"/>
    </source>
</evidence>
<dbReference type="AlphaFoldDB" id="T1HBB7"/>
<organism evidence="6 7">
    <name type="scientific">Rhodnius prolixus</name>
    <name type="common">Triatomid bug</name>
    <dbReference type="NCBI Taxonomy" id="13249"/>
    <lineage>
        <taxon>Eukaryota</taxon>
        <taxon>Metazoa</taxon>
        <taxon>Ecdysozoa</taxon>
        <taxon>Arthropoda</taxon>
        <taxon>Hexapoda</taxon>
        <taxon>Insecta</taxon>
        <taxon>Pterygota</taxon>
        <taxon>Neoptera</taxon>
        <taxon>Paraneoptera</taxon>
        <taxon>Hemiptera</taxon>
        <taxon>Heteroptera</taxon>
        <taxon>Panheteroptera</taxon>
        <taxon>Cimicomorpha</taxon>
        <taxon>Reduviidae</taxon>
        <taxon>Triatominae</taxon>
        <taxon>Rhodnius</taxon>
    </lineage>
</organism>
<keyword evidence="5" id="KW-0653">Protein transport</keyword>
<evidence type="ECO:0000313" key="6">
    <source>
        <dbReference type="EnsemblMetazoa" id="RPRC001327-PA"/>
    </source>
</evidence>
<evidence type="ECO:0000256" key="2">
    <source>
        <dbReference type="ARBA" id="ARBA00010704"/>
    </source>
</evidence>
<keyword evidence="3" id="KW-0813">Transport</keyword>
<dbReference type="EnsemblMetazoa" id="RPRC001327-RA">
    <property type="protein sequence ID" value="RPRC001327-PA"/>
    <property type="gene ID" value="RPRC001327"/>
</dbReference>
<dbReference type="InParanoid" id="T1HBB7"/>
<dbReference type="Proteomes" id="UP000015103">
    <property type="component" value="Unassembled WGS sequence"/>
</dbReference>
<dbReference type="InterPro" id="IPR029705">
    <property type="entry name" value="VPS35L"/>
</dbReference>
<dbReference type="OMA" id="IRACMAY"/>
<dbReference type="GO" id="GO:0032456">
    <property type="term" value="P:endocytic recycling"/>
    <property type="evidence" value="ECO:0007669"/>
    <property type="project" value="InterPro"/>
</dbReference>
<name>T1HBB7_RHOPR</name>
<dbReference type="PANTHER" id="PTHR13673">
    <property type="entry name" value="ESOPHAGEAL CANCER ASSOCIATED PROTEIN"/>
    <property type="match status" value="1"/>
</dbReference>
<dbReference type="EMBL" id="ACPB03005595">
    <property type="status" value="NOT_ANNOTATED_CDS"/>
    <property type="molecule type" value="Genomic_DNA"/>
</dbReference>
<dbReference type="GO" id="GO:0015031">
    <property type="term" value="P:protein transport"/>
    <property type="evidence" value="ECO:0007669"/>
    <property type="project" value="UniProtKB-KW"/>
</dbReference>
<dbReference type="PANTHER" id="PTHR13673:SF0">
    <property type="entry name" value="VPS35 ENDOSOMAL PROTEIN-SORTING FACTOR-LIKE"/>
    <property type="match status" value="1"/>
</dbReference>
<sequence length="332" mass="38034">MRGGVAGCMELLGKRPQDRNTASKLNEVNNLLDEIIMQIGTDVKSCYPAIQDIMIGVVNNFPEPDLIFTMDKFLPLLDLLASDIKADTCRKILEFFAFHPNNYSTTDPVTTNALIFIAKILHDSVNILTVEDEKRQIGDIISKIIRKIKFTYDFEKQLAFYVDARETFINLDFVCVNKLAMETGKKVRSHHTKKTASFVHACAAFSFITIPSIRSEKTRLQLYLVTAQTALFNQCLGQVDSNDILYGSDPKFLREINKMCGIIMERISVNIHNMNLKHGLREQWIFLHDLFLRIMSVSDLETNGWPELALQIWHLVENHERKDLNLMVLLLP</sequence>